<sequence length="239" mass="27203">MTPFANFRYCIFSVAVISLRLRYSKESKQYWQASVIQYSIAVRILYGTFVVFFVYDIVLNLGFVVVEDAKADIMITGLKYTAGSLPGKRRKTQSSTQNDAEKKAKRQKYEKEIRERAFKPSWKSSSTRPRRPTLTRRKGIKLAQAEGGNKPVGVEIIDEVEEEEEEEEKEVGEEEAKQTEGEDKQEVGVDLDAARPSGTPMAEDFDNDSAYDSYEDIEMNEKNILRFACGNTLSNCNTE</sequence>
<proteinExistence type="predicted"/>
<keyword evidence="2" id="KW-1133">Transmembrane helix</keyword>
<accession>A0ABY7DT70</accession>
<evidence type="ECO:0000313" key="4">
    <source>
        <dbReference type="Proteomes" id="UP001164746"/>
    </source>
</evidence>
<feature type="transmembrane region" description="Helical" evidence="2">
    <location>
        <begin position="6"/>
        <end position="23"/>
    </location>
</feature>
<feature type="transmembrane region" description="Helical" evidence="2">
    <location>
        <begin position="44"/>
        <end position="66"/>
    </location>
</feature>
<feature type="region of interest" description="Disordered" evidence="1">
    <location>
        <begin position="160"/>
        <end position="209"/>
    </location>
</feature>
<evidence type="ECO:0000313" key="3">
    <source>
        <dbReference type="EMBL" id="WAQ99801.1"/>
    </source>
</evidence>
<protein>
    <submittedName>
        <fullName evidence="3">Uncharacterized protein</fullName>
    </submittedName>
</protein>
<evidence type="ECO:0000256" key="2">
    <source>
        <dbReference type="SAM" id="Phobius"/>
    </source>
</evidence>
<name>A0ABY7DT70_MYAAR</name>
<keyword evidence="2" id="KW-0472">Membrane</keyword>
<feature type="region of interest" description="Disordered" evidence="1">
    <location>
        <begin position="86"/>
        <end position="145"/>
    </location>
</feature>
<feature type="compositionally biased region" description="Basic and acidic residues" evidence="1">
    <location>
        <begin position="174"/>
        <end position="187"/>
    </location>
</feature>
<dbReference type="Proteomes" id="UP001164746">
    <property type="component" value="Chromosome 3"/>
</dbReference>
<reference evidence="3" key="1">
    <citation type="submission" date="2022-11" db="EMBL/GenBank/DDBJ databases">
        <title>Centuries of genome instability and evolution in soft-shell clam transmissible cancer (bioRxiv).</title>
        <authorList>
            <person name="Hart S.F.M."/>
            <person name="Yonemitsu M.A."/>
            <person name="Giersch R.M."/>
            <person name="Beal B.F."/>
            <person name="Arriagada G."/>
            <person name="Davis B.W."/>
            <person name="Ostrander E.A."/>
            <person name="Goff S.P."/>
            <person name="Metzger M.J."/>
        </authorList>
    </citation>
    <scope>NUCLEOTIDE SEQUENCE</scope>
    <source>
        <strain evidence="3">MELC-2E11</strain>
        <tissue evidence="3">Siphon/mantle</tissue>
    </source>
</reference>
<evidence type="ECO:0000256" key="1">
    <source>
        <dbReference type="SAM" id="MobiDB-lite"/>
    </source>
</evidence>
<organism evidence="3 4">
    <name type="scientific">Mya arenaria</name>
    <name type="common">Soft-shell clam</name>
    <dbReference type="NCBI Taxonomy" id="6604"/>
    <lineage>
        <taxon>Eukaryota</taxon>
        <taxon>Metazoa</taxon>
        <taxon>Spiralia</taxon>
        <taxon>Lophotrochozoa</taxon>
        <taxon>Mollusca</taxon>
        <taxon>Bivalvia</taxon>
        <taxon>Autobranchia</taxon>
        <taxon>Heteroconchia</taxon>
        <taxon>Euheterodonta</taxon>
        <taxon>Imparidentia</taxon>
        <taxon>Neoheterodontei</taxon>
        <taxon>Myida</taxon>
        <taxon>Myoidea</taxon>
        <taxon>Myidae</taxon>
        <taxon>Mya</taxon>
    </lineage>
</organism>
<dbReference type="EMBL" id="CP111014">
    <property type="protein sequence ID" value="WAQ99801.1"/>
    <property type="molecule type" value="Genomic_DNA"/>
</dbReference>
<keyword evidence="4" id="KW-1185">Reference proteome</keyword>
<gene>
    <name evidence="3" type="ORF">MAR_024174</name>
</gene>
<feature type="compositionally biased region" description="Acidic residues" evidence="1">
    <location>
        <begin position="160"/>
        <end position="173"/>
    </location>
</feature>
<keyword evidence="2" id="KW-0812">Transmembrane</keyword>
<feature type="compositionally biased region" description="Basic residues" evidence="1">
    <location>
        <begin position="128"/>
        <end position="140"/>
    </location>
</feature>
<feature type="compositionally biased region" description="Basic and acidic residues" evidence="1">
    <location>
        <begin position="99"/>
        <end position="118"/>
    </location>
</feature>